<reference evidence="6 7" key="1">
    <citation type="journal article" date="2013" name="Front. Plant Sci.">
        <title>The Reference Genome of the Halophytic Plant Eutrema salsugineum.</title>
        <authorList>
            <person name="Yang R."/>
            <person name="Jarvis D.E."/>
            <person name="Chen H."/>
            <person name="Beilstein M.A."/>
            <person name="Grimwood J."/>
            <person name="Jenkins J."/>
            <person name="Shu S."/>
            <person name="Prochnik S."/>
            <person name="Xin M."/>
            <person name="Ma C."/>
            <person name="Schmutz J."/>
            <person name="Wing R.A."/>
            <person name="Mitchell-Olds T."/>
            <person name="Schumaker K.S."/>
            <person name="Wang X."/>
        </authorList>
    </citation>
    <scope>NUCLEOTIDE SEQUENCE [LARGE SCALE GENOMIC DNA]</scope>
</reference>
<keyword evidence="3" id="KW-0713">Self-incompatibility</keyword>
<protein>
    <submittedName>
        <fullName evidence="6">Uncharacterized protein</fullName>
    </submittedName>
</protein>
<proteinExistence type="inferred from homology"/>
<feature type="non-terminal residue" evidence="6">
    <location>
        <position position="1"/>
    </location>
</feature>
<sequence length="105" mass="12686">SKPNRIIVHNQLGSGIHLQYHCRSNLDDDTGVKTLNNFNSNWTLRWVCDLSFQTDKEYYFNELQVYRQASIRRHNQLRHRIDGIYFTRNYDKPVERVLDWNSTKI</sequence>
<evidence type="ECO:0000256" key="5">
    <source>
        <dbReference type="ARBA" id="ARBA00022729"/>
    </source>
</evidence>
<evidence type="ECO:0000256" key="2">
    <source>
        <dbReference type="ARBA" id="ARBA00005581"/>
    </source>
</evidence>
<evidence type="ECO:0000256" key="3">
    <source>
        <dbReference type="ARBA" id="ARBA00022471"/>
    </source>
</evidence>
<comment type="similarity">
    <text evidence="2">Belongs to the plant self-incompatibility (S1) protein family.</text>
</comment>
<dbReference type="Pfam" id="PF05938">
    <property type="entry name" value="Self-incomp_S1"/>
    <property type="match status" value="1"/>
</dbReference>
<gene>
    <name evidence="6" type="ORF">EUTSA_v10003328mg</name>
</gene>
<name>V4LXE9_EUTSA</name>
<comment type="subcellular location">
    <subcellularLocation>
        <location evidence="1">Secreted</location>
    </subcellularLocation>
</comment>
<dbReference type="EMBL" id="KI517441">
    <property type="protein sequence ID" value="ESQ44563.1"/>
    <property type="molecule type" value="Genomic_DNA"/>
</dbReference>
<keyword evidence="4" id="KW-0964">Secreted</keyword>
<organism evidence="6 7">
    <name type="scientific">Eutrema salsugineum</name>
    <name type="common">Saltwater cress</name>
    <name type="synonym">Sisymbrium salsugineum</name>
    <dbReference type="NCBI Taxonomy" id="72664"/>
    <lineage>
        <taxon>Eukaryota</taxon>
        <taxon>Viridiplantae</taxon>
        <taxon>Streptophyta</taxon>
        <taxon>Embryophyta</taxon>
        <taxon>Tracheophyta</taxon>
        <taxon>Spermatophyta</taxon>
        <taxon>Magnoliopsida</taxon>
        <taxon>eudicotyledons</taxon>
        <taxon>Gunneridae</taxon>
        <taxon>Pentapetalae</taxon>
        <taxon>rosids</taxon>
        <taxon>malvids</taxon>
        <taxon>Brassicales</taxon>
        <taxon>Brassicaceae</taxon>
        <taxon>Eutremeae</taxon>
        <taxon>Eutrema</taxon>
    </lineage>
</organism>
<dbReference type="KEGG" id="eus:EUTSA_v10003328mg"/>
<dbReference type="GO" id="GO:0060320">
    <property type="term" value="P:rejection of self pollen"/>
    <property type="evidence" value="ECO:0007669"/>
    <property type="project" value="UniProtKB-KW"/>
</dbReference>
<keyword evidence="7" id="KW-1185">Reference proteome</keyword>
<accession>V4LXE9</accession>
<dbReference type="GO" id="GO:0005576">
    <property type="term" value="C:extracellular region"/>
    <property type="evidence" value="ECO:0007669"/>
    <property type="project" value="UniProtKB-SubCell"/>
</dbReference>
<dbReference type="InterPro" id="IPR010264">
    <property type="entry name" value="Self-incomp_S1"/>
</dbReference>
<evidence type="ECO:0000313" key="7">
    <source>
        <dbReference type="Proteomes" id="UP000030689"/>
    </source>
</evidence>
<evidence type="ECO:0000256" key="4">
    <source>
        <dbReference type="ARBA" id="ARBA00022525"/>
    </source>
</evidence>
<keyword evidence="5" id="KW-0732">Signal</keyword>
<dbReference type="Gramene" id="ESQ44563">
    <property type="protein sequence ID" value="ESQ44563"/>
    <property type="gene ID" value="EUTSA_v10003328mg"/>
</dbReference>
<evidence type="ECO:0000313" key="6">
    <source>
        <dbReference type="EMBL" id="ESQ44563.1"/>
    </source>
</evidence>
<dbReference type="Proteomes" id="UP000030689">
    <property type="component" value="Unassembled WGS sequence"/>
</dbReference>
<evidence type="ECO:0000256" key="1">
    <source>
        <dbReference type="ARBA" id="ARBA00004613"/>
    </source>
</evidence>
<dbReference type="AlphaFoldDB" id="V4LXE9"/>